<proteinExistence type="predicted"/>
<keyword evidence="1" id="KW-1133">Transmembrane helix</keyword>
<accession>A0A3S9SQX5</accession>
<organism evidence="2">
    <name type="scientific">Human mastadenovirus C</name>
    <dbReference type="NCBI Taxonomy" id="129951"/>
    <lineage>
        <taxon>Viruses</taxon>
        <taxon>Varidnaviria</taxon>
        <taxon>Bamfordvirae</taxon>
        <taxon>Preplasmiviricota</taxon>
        <taxon>Polisuviricotina</taxon>
        <taxon>Pharingeaviricetes</taxon>
        <taxon>Rowavirales</taxon>
        <taxon>Adenoviridae</taxon>
        <taxon>Mastadenovirus</taxon>
        <taxon>Mastadenovirus caesari</taxon>
    </lineage>
</organism>
<protein>
    <submittedName>
        <fullName evidence="2">E3 CR1-alpha0</fullName>
    </submittedName>
</protein>
<dbReference type="EMBL" id="MH121098">
    <property type="protein sequence ID" value="AZR67225.1"/>
    <property type="molecule type" value="Genomic_DNA"/>
</dbReference>
<keyword evidence="1" id="KW-0812">Transmembrane</keyword>
<name>A0A3S9SQX5_9ADEN</name>
<dbReference type="Proteomes" id="UP000315094">
    <property type="component" value="Segment"/>
</dbReference>
<sequence>MNSTNSTGFFASGNFSGIGLGVILTLVILFIFILALLCLRLAACCAHVCIYCQLIKRWGRHPR</sequence>
<feature type="transmembrane region" description="Helical" evidence="1">
    <location>
        <begin position="20"/>
        <end position="53"/>
    </location>
</feature>
<reference evidence="2" key="1">
    <citation type="journal article" date="2019" name="Sci. Rep.">
        <title>Molecular Evolution of Human Adenovirus (HAdV) Species C.</title>
        <authorList>
            <person name="Dhingra A."/>
            <person name="Heim A."/>
        </authorList>
    </citation>
    <scope>NUCLEOTIDE SEQUENCE [LARGE SCALE GENOMIC DNA]</scope>
    <source>
        <strain evidence="2">30C1</strain>
    </source>
</reference>
<evidence type="ECO:0000313" key="2">
    <source>
        <dbReference type="EMBL" id="AZR67225.1"/>
    </source>
</evidence>
<evidence type="ECO:0000256" key="1">
    <source>
        <dbReference type="SAM" id="Phobius"/>
    </source>
</evidence>
<keyword evidence="1" id="KW-0472">Membrane</keyword>